<sequence>MFSGKNNNSFGWDEHRQLAVAEDAVSNSYINSHKEAGQFKHRSFPYYDQLIAIYAKNRVIGKDAQTTADIIEEIDVEDVATINTHEERNGFHGCKADVSLDDMDPSATQPQPARNQGDSTFSKKKKKISNGSDSSTSFTNVATSLAENIRTISLEISKSIASKVLNQQKSEITVQESALKLYPTLCEVEGLTEDERYRALSKILDHPT</sequence>
<dbReference type="EMBL" id="JAIQCV010000013">
    <property type="protein sequence ID" value="KAH1031982.1"/>
    <property type="molecule type" value="Genomic_DNA"/>
</dbReference>
<feature type="compositionally biased region" description="Polar residues" evidence="1">
    <location>
        <begin position="106"/>
        <end position="120"/>
    </location>
</feature>
<evidence type="ECO:0008006" key="4">
    <source>
        <dbReference type="Google" id="ProtNLM"/>
    </source>
</evidence>
<evidence type="ECO:0000313" key="2">
    <source>
        <dbReference type="EMBL" id="KAH1031982.1"/>
    </source>
</evidence>
<keyword evidence="3" id="KW-1185">Reference proteome</keyword>
<proteinExistence type="predicted"/>
<accession>A0A9D3U8N5</accession>
<evidence type="ECO:0000313" key="3">
    <source>
        <dbReference type="Proteomes" id="UP000828251"/>
    </source>
</evidence>
<dbReference type="PANTHER" id="PTHR46250">
    <property type="entry name" value="MYB/SANT-LIKE DNA-BINDING DOMAIN PROTEIN-RELATED"/>
    <property type="match status" value="1"/>
</dbReference>
<evidence type="ECO:0000256" key="1">
    <source>
        <dbReference type="SAM" id="MobiDB-lite"/>
    </source>
</evidence>
<dbReference type="PANTHER" id="PTHR46250:SF17">
    <property type="entry name" value="MYB_SANT-LIKE DOMAIN-CONTAINING PROTEIN"/>
    <property type="match status" value="1"/>
</dbReference>
<name>A0A9D3U8N5_9ROSI</name>
<dbReference type="Proteomes" id="UP000828251">
    <property type="component" value="Unassembled WGS sequence"/>
</dbReference>
<protein>
    <recommendedName>
        <fullName evidence="4">Myb/SANT-like domain-containing protein</fullName>
    </recommendedName>
</protein>
<dbReference type="AlphaFoldDB" id="A0A9D3U8N5"/>
<dbReference type="OrthoDB" id="618098at2759"/>
<organism evidence="2 3">
    <name type="scientific">Gossypium stocksii</name>
    <dbReference type="NCBI Taxonomy" id="47602"/>
    <lineage>
        <taxon>Eukaryota</taxon>
        <taxon>Viridiplantae</taxon>
        <taxon>Streptophyta</taxon>
        <taxon>Embryophyta</taxon>
        <taxon>Tracheophyta</taxon>
        <taxon>Spermatophyta</taxon>
        <taxon>Magnoliopsida</taxon>
        <taxon>eudicotyledons</taxon>
        <taxon>Gunneridae</taxon>
        <taxon>Pentapetalae</taxon>
        <taxon>rosids</taxon>
        <taxon>malvids</taxon>
        <taxon>Malvales</taxon>
        <taxon>Malvaceae</taxon>
        <taxon>Malvoideae</taxon>
        <taxon>Gossypium</taxon>
    </lineage>
</organism>
<feature type="region of interest" description="Disordered" evidence="1">
    <location>
        <begin position="93"/>
        <end position="137"/>
    </location>
</feature>
<comment type="caution">
    <text evidence="2">The sequence shown here is derived from an EMBL/GenBank/DDBJ whole genome shotgun (WGS) entry which is preliminary data.</text>
</comment>
<reference evidence="2 3" key="1">
    <citation type="journal article" date="2021" name="Plant Biotechnol. J.">
        <title>Multi-omics assisted identification of the key and species-specific regulatory components of drought-tolerant mechanisms in Gossypium stocksii.</title>
        <authorList>
            <person name="Yu D."/>
            <person name="Ke L."/>
            <person name="Zhang D."/>
            <person name="Wu Y."/>
            <person name="Sun Y."/>
            <person name="Mei J."/>
            <person name="Sun J."/>
            <person name="Sun Y."/>
        </authorList>
    </citation>
    <scope>NUCLEOTIDE SEQUENCE [LARGE SCALE GENOMIC DNA]</scope>
    <source>
        <strain evidence="3">cv. E1</strain>
        <tissue evidence="2">Leaf</tissue>
    </source>
</reference>
<gene>
    <name evidence="2" type="ORF">J1N35_044156</name>
</gene>